<gene>
    <name evidence="4" type="ORF">BCR33DRAFT_11987</name>
</gene>
<evidence type="ECO:0000256" key="2">
    <source>
        <dbReference type="ARBA" id="ARBA00022801"/>
    </source>
</evidence>
<accession>A0A1Y2CPC5</accession>
<dbReference type="InterPro" id="IPR006683">
    <property type="entry name" value="Thioestr_dom"/>
</dbReference>
<reference evidence="4 5" key="1">
    <citation type="submission" date="2016-07" db="EMBL/GenBank/DDBJ databases">
        <title>Pervasive Adenine N6-methylation of Active Genes in Fungi.</title>
        <authorList>
            <consortium name="DOE Joint Genome Institute"/>
            <person name="Mondo S.J."/>
            <person name="Dannebaum R.O."/>
            <person name="Kuo R.C."/>
            <person name="Labutti K."/>
            <person name="Haridas S."/>
            <person name="Kuo A."/>
            <person name="Salamov A."/>
            <person name="Ahrendt S.R."/>
            <person name="Lipzen A."/>
            <person name="Sullivan W."/>
            <person name="Andreopoulos W.B."/>
            <person name="Clum A."/>
            <person name="Lindquist E."/>
            <person name="Daum C."/>
            <person name="Ramamoorthy G.K."/>
            <person name="Gryganskyi A."/>
            <person name="Culley D."/>
            <person name="Magnuson J.K."/>
            <person name="James T.Y."/>
            <person name="O'Malley M.A."/>
            <person name="Stajich J.E."/>
            <person name="Spatafora J.W."/>
            <person name="Visel A."/>
            <person name="Grigoriev I.V."/>
        </authorList>
    </citation>
    <scope>NUCLEOTIDE SEQUENCE [LARGE SCALE GENOMIC DNA]</scope>
    <source>
        <strain evidence="4 5">JEL800</strain>
    </source>
</reference>
<comment type="caution">
    <text evidence="4">The sequence shown here is derived from an EMBL/GenBank/DDBJ whole genome shotgun (WGS) entry which is preliminary data.</text>
</comment>
<feature type="domain" description="Thioesterase" evidence="3">
    <location>
        <begin position="60"/>
        <end position="129"/>
    </location>
</feature>
<proteinExistence type="inferred from homology"/>
<keyword evidence="2" id="KW-0378">Hydrolase</keyword>
<evidence type="ECO:0000313" key="4">
    <source>
        <dbReference type="EMBL" id="ORY48843.1"/>
    </source>
</evidence>
<organism evidence="4 5">
    <name type="scientific">Rhizoclosmatium globosum</name>
    <dbReference type="NCBI Taxonomy" id="329046"/>
    <lineage>
        <taxon>Eukaryota</taxon>
        <taxon>Fungi</taxon>
        <taxon>Fungi incertae sedis</taxon>
        <taxon>Chytridiomycota</taxon>
        <taxon>Chytridiomycota incertae sedis</taxon>
        <taxon>Chytridiomycetes</taxon>
        <taxon>Chytridiales</taxon>
        <taxon>Chytriomycetaceae</taxon>
        <taxon>Rhizoclosmatium</taxon>
    </lineage>
</organism>
<keyword evidence="5" id="KW-1185">Reference proteome</keyword>
<dbReference type="EMBL" id="MCGO01000010">
    <property type="protein sequence ID" value="ORY48843.1"/>
    <property type="molecule type" value="Genomic_DNA"/>
</dbReference>
<comment type="similarity">
    <text evidence="1">Belongs to the thioesterase PaaI family.</text>
</comment>
<evidence type="ECO:0000259" key="3">
    <source>
        <dbReference type="Pfam" id="PF03061"/>
    </source>
</evidence>
<dbReference type="Proteomes" id="UP000193642">
    <property type="component" value="Unassembled WGS sequence"/>
</dbReference>
<dbReference type="STRING" id="329046.A0A1Y2CPC5"/>
<dbReference type="PANTHER" id="PTHR21660">
    <property type="entry name" value="THIOESTERASE SUPERFAMILY MEMBER-RELATED"/>
    <property type="match status" value="1"/>
</dbReference>
<dbReference type="Pfam" id="PF03061">
    <property type="entry name" value="4HBT"/>
    <property type="match status" value="1"/>
</dbReference>
<dbReference type="CDD" id="cd03443">
    <property type="entry name" value="PaaI_thioesterase"/>
    <property type="match status" value="1"/>
</dbReference>
<protein>
    <recommendedName>
        <fullName evidence="3">Thioesterase domain-containing protein</fullName>
    </recommendedName>
</protein>
<dbReference type="InterPro" id="IPR029069">
    <property type="entry name" value="HotDog_dom_sf"/>
</dbReference>
<dbReference type="GO" id="GO:0047617">
    <property type="term" value="F:fatty acyl-CoA hydrolase activity"/>
    <property type="evidence" value="ECO:0007669"/>
    <property type="project" value="InterPro"/>
</dbReference>
<evidence type="ECO:0000256" key="1">
    <source>
        <dbReference type="ARBA" id="ARBA00008324"/>
    </source>
</evidence>
<dbReference type="InterPro" id="IPR039298">
    <property type="entry name" value="ACOT13"/>
</dbReference>
<dbReference type="PANTHER" id="PTHR21660:SF1">
    <property type="entry name" value="ACYL-COENZYME A THIOESTERASE 13"/>
    <property type="match status" value="1"/>
</dbReference>
<dbReference type="Gene3D" id="3.10.129.10">
    <property type="entry name" value="Hotdog Thioesterase"/>
    <property type="match status" value="1"/>
</dbReference>
<dbReference type="OrthoDB" id="46529at2759"/>
<evidence type="ECO:0000313" key="5">
    <source>
        <dbReference type="Proteomes" id="UP000193642"/>
    </source>
</evidence>
<sequence length="154" mass="17197">MNETEKQKVERLNESFKLFTQQPTHTSQLSQMKVIHLSEAESTVTFELTLDSKHMLNYRGGLHGGLIATIIDDCTSWTFIGINNRTEHVSIDLSVSYVSAAKEGDTIWIVCKSKSVGRTLLFAEASLHLKTADGKRGKLLAFGKHTKFSVEARL</sequence>
<dbReference type="SUPFAM" id="SSF54637">
    <property type="entry name" value="Thioesterase/thiol ester dehydrase-isomerase"/>
    <property type="match status" value="1"/>
</dbReference>
<dbReference type="AlphaFoldDB" id="A0A1Y2CPC5"/>
<name>A0A1Y2CPC5_9FUNG</name>